<feature type="binding site" evidence="16">
    <location>
        <position position="711"/>
    </location>
    <ligand>
        <name>ATP</name>
        <dbReference type="ChEBI" id="CHEBI:30616"/>
    </ligand>
</feature>
<feature type="transmembrane region" description="Helical" evidence="18">
    <location>
        <begin position="1050"/>
        <end position="1070"/>
    </location>
</feature>
<dbReference type="GO" id="GO:0000287">
    <property type="term" value="F:magnesium ion binding"/>
    <property type="evidence" value="ECO:0007669"/>
    <property type="project" value="UniProtKB-UniRule"/>
</dbReference>
<dbReference type="NCBIfam" id="TIGR01652">
    <property type="entry name" value="ATPase-Plipid"/>
    <property type="match status" value="1"/>
</dbReference>
<dbReference type="Pfam" id="PF16212">
    <property type="entry name" value="PhoLip_ATPase_C"/>
    <property type="match status" value="1"/>
</dbReference>
<dbReference type="SUPFAM" id="SSF81660">
    <property type="entry name" value="Metal cation-transporting ATPase, ATP-binding domain N"/>
    <property type="match status" value="1"/>
</dbReference>
<dbReference type="InterPro" id="IPR023214">
    <property type="entry name" value="HAD_sf"/>
</dbReference>
<feature type="region of interest" description="Disordered" evidence="19">
    <location>
        <begin position="465"/>
        <end position="574"/>
    </location>
</feature>
<dbReference type="InterPro" id="IPR018303">
    <property type="entry name" value="ATPase_P-typ_P_site"/>
</dbReference>
<feature type="transmembrane region" description="Helical" evidence="18">
    <location>
        <begin position="1105"/>
        <end position="1124"/>
    </location>
</feature>
<dbReference type="InterPro" id="IPR008250">
    <property type="entry name" value="ATPase_P-typ_transduc_dom_A_sf"/>
</dbReference>
<keyword evidence="11 18" id="KW-1133">Transmembrane helix</keyword>
<evidence type="ECO:0000256" key="14">
    <source>
        <dbReference type="ARBA" id="ARBA00034036"/>
    </source>
</evidence>
<dbReference type="PRINTS" id="PR00119">
    <property type="entry name" value="CATATPASE"/>
</dbReference>
<comment type="cofactor">
    <cofactor evidence="1 17">
        <name>Mg(2+)</name>
        <dbReference type="ChEBI" id="CHEBI:18420"/>
    </cofactor>
</comment>
<feature type="domain" description="P-type ATPase C-terminal" evidence="22">
    <location>
        <begin position="926"/>
        <end position="1171"/>
    </location>
</feature>
<feature type="binding site" evidence="16">
    <location>
        <position position="658"/>
    </location>
    <ligand>
        <name>ATP</name>
        <dbReference type="ChEBI" id="CHEBI:30616"/>
    </ligand>
</feature>
<evidence type="ECO:0000256" key="3">
    <source>
        <dbReference type="ARBA" id="ARBA00008109"/>
    </source>
</evidence>
<dbReference type="SFLD" id="SFLDS00003">
    <property type="entry name" value="Haloacid_Dehalogenase"/>
    <property type="match status" value="1"/>
</dbReference>
<feature type="transmembrane region" description="Helical" evidence="18">
    <location>
        <begin position="1144"/>
        <end position="1161"/>
    </location>
</feature>
<dbReference type="Gene3D" id="3.40.1110.10">
    <property type="entry name" value="Calcium-transporting ATPase, cytoplasmic domain N"/>
    <property type="match status" value="1"/>
</dbReference>
<gene>
    <name evidence="23" type="ORF">AB1Y20_002857</name>
</gene>
<dbReference type="GO" id="GO:0016887">
    <property type="term" value="F:ATP hydrolysis activity"/>
    <property type="evidence" value="ECO:0007669"/>
    <property type="project" value="InterPro"/>
</dbReference>
<dbReference type="GO" id="GO:0005886">
    <property type="term" value="C:plasma membrane"/>
    <property type="evidence" value="ECO:0007669"/>
    <property type="project" value="TreeGrafter"/>
</dbReference>
<evidence type="ECO:0000256" key="5">
    <source>
        <dbReference type="ARBA" id="ARBA00022692"/>
    </source>
</evidence>
<dbReference type="GO" id="GO:0006897">
    <property type="term" value="P:endocytosis"/>
    <property type="evidence" value="ECO:0007669"/>
    <property type="project" value="TreeGrafter"/>
</dbReference>
<dbReference type="PANTHER" id="PTHR24092:SF5">
    <property type="entry name" value="PHOSPHOLIPID-TRANSPORTING ATPASE"/>
    <property type="match status" value="1"/>
</dbReference>
<feature type="active site" description="4-aspartylphosphate intermediate" evidence="15">
    <location>
        <position position="426"/>
    </location>
</feature>
<dbReference type="InterPro" id="IPR059000">
    <property type="entry name" value="ATPase_P-type_domA"/>
</dbReference>
<dbReference type="GO" id="GO:0045332">
    <property type="term" value="P:phospholipid translocation"/>
    <property type="evidence" value="ECO:0007669"/>
    <property type="project" value="TreeGrafter"/>
</dbReference>
<evidence type="ECO:0000259" key="20">
    <source>
        <dbReference type="Pfam" id="PF00122"/>
    </source>
</evidence>
<evidence type="ECO:0000256" key="10">
    <source>
        <dbReference type="ARBA" id="ARBA00022967"/>
    </source>
</evidence>
<feature type="binding site" evidence="16">
    <location>
        <position position="904"/>
    </location>
    <ligand>
        <name>ATP</name>
        <dbReference type="ChEBI" id="CHEBI:30616"/>
    </ligand>
</feature>
<protein>
    <recommendedName>
        <fullName evidence="18">Phospholipid-transporting ATPase</fullName>
        <ecNumber evidence="18">7.6.2.1</ecNumber>
    </recommendedName>
</protein>
<dbReference type="FunFam" id="3.40.50.1000:FF:000009">
    <property type="entry name" value="Phospholipid-transporting ATPase"/>
    <property type="match status" value="1"/>
</dbReference>
<evidence type="ECO:0000259" key="22">
    <source>
        <dbReference type="Pfam" id="PF16212"/>
    </source>
</evidence>
<feature type="transmembrane region" description="Helical" evidence="18">
    <location>
        <begin position="360"/>
        <end position="386"/>
    </location>
</feature>
<feature type="binding site" evidence="17">
    <location>
        <position position="428"/>
    </location>
    <ligand>
        <name>Mg(2+)</name>
        <dbReference type="ChEBI" id="CHEBI:18420"/>
    </ligand>
</feature>
<feature type="transmembrane region" description="Helical" evidence="18">
    <location>
        <begin position="120"/>
        <end position="139"/>
    </location>
</feature>
<dbReference type="Proteomes" id="UP001515480">
    <property type="component" value="Unassembled WGS sequence"/>
</dbReference>
<keyword evidence="6 17" id="KW-0479">Metal-binding</keyword>
<dbReference type="SFLD" id="SFLDG00002">
    <property type="entry name" value="C1.7:_P-type_atpase_like"/>
    <property type="match status" value="1"/>
</dbReference>
<dbReference type="SUPFAM" id="SSF81653">
    <property type="entry name" value="Calcium ATPase, transduction domain A"/>
    <property type="match status" value="1"/>
</dbReference>
<evidence type="ECO:0000256" key="2">
    <source>
        <dbReference type="ARBA" id="ARBA00004127"/>
    </source>
</evidence>
<feature type="binding site" evidence="16">
    <location>
        <position position="874"/>
    </location>
    <ligand>
        <name>ATP</name>
        <dbReference type="ChEBI" id="CHEBI:30616"/>
    </ligand>
</feature>
<comment type="subcellular location">
    <subcellularLocation>
        <location evidence="2">Endomembrane system</location>
        <topology evidence="2">Multi-pass membrane protein</topology>
    </subcellularLocation>
    <subcellularLocation>
        <location evidence="18">Membrane</location>
        <topology evidence="18">Multi-pass membrane protein</topology>
    </subcellularLocation>
</comment>
<comment type="catalytic activity">
    <reaction evidence="14 18">
        <text>ATP + H2O + phospholipidSide 1 = ADP + phosphate + phospholipidSide 2.</text>
        <dbReference type="EC" id="7.6.2.1"/>
    </reaction>
</comment>
<keyword evidence="7 16" id="KW-0547">Nucleotide-binding</keyword>
<dbReference type="Pfam" id="PF13246">
    <property type="entry name" value="Cation_ATPase"/>
    <property type="match status" value="1"/>
</dbReference>
<evidence type="ECO:0000259" key="21">
    <source>
        <dbReference type="Pfam" id="PF16209"/>
    </source>
</evidence>
<sequence>MQMGDGSAPYIAYEEALLKPQPPTTPRNPSSRTGSEQQSCWRYLCCCCRRREPEARKIKLNAERESRRRFPPNVVVNTKYSFFFFLPKVLYEQFRYFQNLYFLLVALSQIFPPLQIGLLFTYIAPLVFVLAVTMIKEAIDDLLRFRMDREINRQQYLRLLPNGSTESVCSKDLRVGHIVRVHTNERVPADLVLLRTSEPSGMVFLRTDQLDGETDWKVRLAVGACQKLHPDRLCSIKATVEAGEPNKDIYDFVGVFTMHDDALEGGTAMEPLGLENTLWADTVLASGSAWGVVVYTGKETRSRMNAPRPSSKVATLDLQVNDLSKILFGLLAVAALVMVAVPLLTAWGMQQIQQNASQRLLQALLDFACFILLFSQIIPISLRVALDMAKIVYKLQMTSDTRMPGLNVRTSTLPEELGGIQYLLTDKTGTLTQNEMLFRKLHLGFMCLTDGAASVEEVHSALVQSDPAHGQGSSDSTLSPAPSSKYRAGEAEASGSSVLSRCRSRSRDLMPNDASGWGRSEGPAVWGQSDGASGSARFGESSFNPASPANFSAVNSPQNGKAPAASHEEEELDDVPINNTRVEYAIREALLAIALCHNVSPVQADGEAFQGASPDELALVQFAATCGLRLVARTPTSITLTEPSGRSHVYEVLHEMPFSSALRRMGILLRDTDNGQIVFYVKGADSVMAERVERSDWLEEEVGNLAREGLRTLVVACKELTTEQYEHFRVSLDAARLTKLRRAEAVQSVLEQLQEDMQLLCITAVEDKLQVNVRTTLEMLRDANVRTWMLTGDKLETAKIVAQNSSLVARYQPFYTISVHSAAEARQQLNGYPQGSINSPCLILDGESLQLCVAHHQRLFMEVACAAPTVICCRCAPTQKAEVVRLIRQHTRGCTAAIGDGGNDVGMIHAAHVGIGVEGREGRQAALAADFSITQFSHLSRLVLWHGRNCYLRSATLSQFVIHRGLIISFIQAVFSALFYYRPIPLYDGVLVLGYATIFTTGPVFSLVLDEDVSEMNALKFPLLYRELQECNGHACSSHVKRRYLSIKTFLMWTWKALYQGGVIMLGGVLLFEQRFVHVVAITFTSLILNENIMVAVEVKRWHPLMLLAQVLTLLVYICCIVALSSPALLGADFDIQFMLSVPFAWRVATLTFVSTLPVWLEKVYTGLCAPRVTAKLS</sequence>
<evidence type="ECO:0000256" key="4">
    <source>
        <dbReference type="ARBA" id="ARBA00022448"/>
    </source>
</evidence>
<dbReference type="InterPro" id="IPR044492">
    <property type="entry name" value="P_typ_ATPase_HD_dom"/>
</dbReference>
<comment type="similarity">
    <text evidence="3 18">Belongs to the cation transport ATPase (P-type) (TC 3.A.3) family. Type IV subfamily.</text>
</comment>
<evidence type="ECO:0000256" key="1">
    <source>
        <dbReference type="ARBA" id="ARBA00001946"/>
    </source>
</evidence>
<dbReference type="InterPro" id="IPR032630">
    <property type="entry name" value="P_typ_ATPase_c"/>
</dbReference>
<keyword evidence="24" id="KW-1185">Reference proteome</keyword>
<evidence type="ECO:0000256" key="13">
    <source>
        <dbReference type="ARBA" id="ARBA00023136"/>
    </source>
</evidence>
<dbReference type="InterPro" id="IPR006539">
    <property type="entry name" value="P-type_ATPase_IV"/>
</dbReference>
<accession>A0AB34JA47</accession>
<dbReference type="PROSITE" id="PS00154">
    <property type="entry name" value="ATPASE_E1_E2"/>
    <property type="match status" value="1"/>
</dbReference>
<dbReference type="Gene3D" id="3.40.50.1000">
    <property type="entry name" value="HAD superfamily/HAD-like"/>
    <property type="match status" value="1"/>
</dbReference>
<feature type="binding site" evidence="16">
    <location>
        <position position="792"/>
    </location>
    <ligand>
        <name>ATP</name>
        <dbReference type="ChEBI" id="CHEBI:30616"/>
    </ligand>
</feature>
<feature type="transmembrane region" description="Helical" evidence="18">
    <location>
        <begin position="1076"/>
        <end position="1093"/>
    </location>
</feature>
<feature type="binding site" evidence="17">
    <location>
        <position position="426"/>
    </location>
    <ligand>
        <name>Mg(2+)</name>
        <dbReference type="ChEBI" id="CHEBI:18420"/>
    </ligand>
</feature>
<feature type="binding site" evidence="16">
    <location>
        <position position="791"/>
    </location>
    <ligand>
        <name>ATP</name>
        <dbReference type="ChEBI" id="CHEBI:30616"/>
    </ligand>
</feature>
<dbReference type="NCBIfam" id="TIGR01494">
    <property type="entry name" value="ATPase_P-type"/>
    <property type="match status" value="1"/>
</dbReference>
<dbReference type="PANTHER" id="PTHR24092">
    <property type="entry name" value="PROBABLE PHOSPHOLIPID-TRANSPORTING ATPASE"/>
    <property type="match status" value="1"/>
</dbReference>
<feature type="binding site" evidence="16">
    <location>
        <position position="682"/>
    </location>
    <ligand>
        <name>ATP</name>
        <dbReference type="ChEBI" id="CHEBI:30616"/>
    </ligand>
</feature>
<feature type="transmembrane region" description="Helical" evidence="18">
    <location>
        <begin position="961"/>
        <end position="981"/>
    </location>
</feature>
<keyword evidence="10 18" id="KW-1278">Translocase</keyword>
<evidence type="ECO:0000256" key="12">
    <source>
        <dbReference type="ARBA" id="ARBA00023055"/>
    </source>
</evidence>
<feature type="compositionally biased region" description="Low complexity" evidence="19">
    <location>
        <begin position="473"/>
        <end position="484"/>
    </location>
</feature>
<evidence type="ECO:0000313" key="24">
    <source>
        <dbReference type="Proteomes" id="UP001515480"/>
    </source>
</evidence>
<feature type="binding site" evidence="16">
    <location>
        <position position="880"/>
    </location>
    <ligand>
        <name>ATP</name>
        <dbReference type="ChEBI" id="CHEBI:30616"/>
    </ligand>
</feature>
<feature type="binding site" evidence="16">
    <location>
        <position position="427"/>
    </location>
    <ligand>
        <name>ATP</name>
        <dbReference type="ChEBI" id="CHEBI:30616"/>
    </ligand>
</feature>
<feature type="binding site" evidence="16">
    <location>
        <position position="793"/>
    </location>
    <ligand>
        <name>ATP</name>
        <dbReference type="ChEBI" id="CHEBI:30616"/>
    </ligand>
</feature>
<feature type="binding site" evidence="16">
    <location>
        <position position="426"/>
    </location>
    <ligand>
        <name>ATP</name>
        <dbReference type="ChEBI" id="CHEBI:30616"/>
    </ligand>
</feature>
<evidence type="ECO:0000256" key="17">
    <source>
        <dbReference type="PIRSR" id="PIRSR606539-3"/>
    </source>
</evidence>
<reference evidence="23 24" key="1">
    <citation type="journal article" date="2024" name="Science">
        <title>Giant polyketide synthase enzymes in the biosynthesis of giant marine polyether toxins.</title>
        <authorList>
            <person name="Fallon T.R."/>
            <person name="Shende V.V."/>
            <person name="Wierzbicki I.H."/>
            <person name="Pendleton A.L."/>
            <person name="Watervoot N.F."/>
            <person name="Auber R.P."/>
            <person name="Gonzalez D.J."/>
            <person name="Wisecaver J.H."/>
            <person name="Moore B.S."/>
        </authorList>
    </citation>
    <scope>NUCLEOTIDE SEQUENCE [LARGE SCALE GENOMIC DNA]</scope>
    <source>
        <strain evidence="23 24">12B1</strain>
    </source>
</reference>
<keyword evidence="4" id="KW-0813">Transport</keyword>
<evidence type="ECO:0000256" key="7">
    <source>
        <dbReference type="ARBA" id="ARBA00022741"/>
    </source>
</evidence>
<evidence type="ECO:0000256" key="19">
    <source>
        <dbReference type="SAM" id="MobiDB-lite"/>
    </source>
</evidence>
<evidence type="ECO:0000256" key="11">
    <source>
        <dbReference type="ARBA" id="ARBA00022989"/>
    </source>
</evidence>
<dbReference type="EMBL" id="JBGBPQ010000010">
    <property type="protein sequence ID" value="KAL1518569.1"/>
    <property type="molecule type" value="Genomic_DNA"/>
</dbReference>
<feature type="domain" description="P-type ATPase N-terminal" evidence="21">
    <location>
        <begin position="60"/>
        <end position="122"/>
    </location>
</feature>
<feature type="binding site" evidence="16">
    <location>
        <position position="616"/>
    </location>
    <ligand>
        <name>ATP</name>
        <dbReference type="ChEBI" id="CHEBI:30616"/>
    </ligand>
</feature>
<dbReference type="InterPro" id="IPR001757">
    <property type="entry name" value="P_typ_ATPase"/>
</dbReference>
<dbReference type="InterPro" id="IPR023299">
    <property type="entry name" value="ATPase_P-typ_cyto_dom_N"/>
</dbReference>
<dbReference type="InterPro" id="IPR032631">
    <property type="entry name" value="P-type_ATPase_N"/>
</dbReference>
<dbReference type="EC" id="7.6.2.1" evidence="18"/>
<evidence type="ECO:0000256" key="6">
    <source>
        <dbReference type="ARBA" id="ARBA00022723"/>
    </source>
</evidence>
<keyword evidence="13 18" id="KW-0472">Membrane</keyword>
<dbReference type="InterPro" id="IPR036412">
    <property type="entry name" value="HAD-like_sf"/>
</dbReference>
<feature type="binding site" evidence="16">
    <location>
        <position position="903"/>
    </location>
    <ligand>
        <name>ATP</name>
        <dbReference type="ChEBI" id="CHEBI:30616"/>
    </ligand>
</feature>
<dbReference type="AlphaFoldDB" id="A0AB34JA47"/>
<keyword evidence="12" id="KW-0445">Lipid transport</keyword>
<dbReference type="GO" id="GO:0005768">
    <property type="term" value="C:endosome"/>
    <property type="evidence" value="ECO:0007669"/>
    <property type="project" value="TreeGrafter"/>
</dbReference>
<evidence type="ECO:0000256" key="9">
    <source>
        <dbReference type="ARBA" id="ARBA00022842"/>
    </source>
</evidence>
<feature type="domain" description="P-type ATPase A" evidence="20">
    <location>
        <begin position="158"/>
        <end position="215"/>
    </location>
</feature>
<dbReference type="SUPFAM" id="SSF56784">
    <property type="entry name" value="HAD-like"/>
    <property type="match status" value="1"/>
</dbReference>
<feature type="binding site" evidence="17">
    <location>
        <position position="900"/>
    </location>
    <ligand>
        <name>Mg(2+)</name>
        <dbReference type="ChEBI" id="CHEBI:18420"/>
    </ligand>
</feature>
<dbReference type="Pfam" id="PF16209">
    <property type="entry name" value="PhoLip_ATPase_N"/>
    <property type="match status" value="1"/>
</dbReference>
<dbReference type="Pfam" id="PF00122">
    <property type="entry name" value="E1-E2_ATPase"/>
    <property type="match status" value="1"/>
</dbReference>
<dbReference type="Gene3D" id="2.70.150.10">
    <property type="entry name" value="Calcium-transporting ATPase, cytoplasmic transduction domain A"/>
    <property type="match status" value="1"/>
</dbReference>
<keyword evidence="8 16" id="KW-0067">ATP-binding</keyword>
<name>A0AB34JA47_PRYPA</name>
<keyword evidence="9 17" id="KW-0460">Magnesium</keyword>
<dbReference type="SFLD" id="SFLDF00027">
    <property type="entry name" value="p-type_atpase"/>
    <property type="match status" value="1"/>
</dbReference>
<evidence type="ECO:0000256" key="18">
    <source>
        <dbReference type="RuleBase" id="RU362033"/>
    </source>
</evidence>
<dbReference type="SUPFAM" id="SSF81665">
    <property type="entry name" value="Calcium ATPase, transmembrane domain M"/>
    <property type="match status" value="1"/>
</dbReference>
<dbReference type="GO" id="GO:0140326">
    <property type="term" value="F:ATPase-coupled intramembrane lipid transporter activity"/>
    <property type="evidence" value="ECO:0007669"/>
    <property type="project" value="UniProtKB-EC"/>
</dbReference>
<evidence type="ECO:0000256" key="16">
    <source>
        <dbReference type="PIRSR" id="PIRSR606539-2"/>
    </source>
</evidence>
<comment type="caution">
    <text evidence="23">The sequence shown here is derived from an EMBL/GenBank/DDBJ whole genome shotgun (WGS) entry which is preliminary data.</text>
</comment>
<dbReference type="GO" id="GO:0005524">
    <property type="term" value="F:ATP binding"/>
    <property type="evidence" value="ECO:0007669"/>
    <property type="project" value="UniProtKB-UniRule"/>
</dbReference>
<evidence type="ECO:0000256" key="8">
    <source>
        <dbReference type="ARBA" id="ARBA00022840"/>
    </source>
</evidence>
<evidence type="ECO:0000313" key="23">
    <source>
        <dbReference type="EMBL" id="KAL1518569.1"/>
    </source>
</evidence>
<keyword evidence="5 18" id="KW-0812">Transmembrane</keyword>
<dbReference type="GO" id="GO:0006890">
    <property type="term" value="P:retrograde vesicle-mediated transport, Golgi to endoplasmic reticulum"/>
    <property type="evidence" value="ECO:0007669"/>
    <property type="project" value="TreeGrafter"/>
</dbReference>
<feature type="compositionally biased region" description="Polar residues" evidence="19">
    <location>
        <begin position="541"/>
        <end position="559"/>
    </location>
</feature>
<evidence type="ECO:0000256" key="15">
    <source>
        <dbReference type="PIRSR" id="PIRSR606539-1"/>
    </source>
</evidence>
<organism evidence="23 24">
    <name type="scientific">Prymnesium parvum</name>
    <name type="common">Toxic golden alga</name>
    <dbReference type="NCBI Taxonomy" id="97485"/>
    <lineage>
        <taxon>Eukaryota</taxon>
        <taxon>Haptista</taxon>
        <taxon>Haptophyta</taxon>
        <taxon>Prymnesiophyceae</taxon>
        <taxon>Prymnesiales</taxon>
        <taxon>Prymnesiaceae</taxon>
        <taxon>Prymnesium</taxon>
    </lineage>
</organism>
<feature type="binding site" evidence="16">
    <location>
        <position position="428"/>
    </location>
    <ligand>
        <name>ATP</name>
        <dbReference type="ChEBI" id="CHEBI:30616"/>
    </ligand>
</feature>
<dbReference type="InterPro" id="IPR023298">
    <property type="entry name" value="ATPase_P-typ_TM_dom_sf"/>
</dbReference>
<dbReference type="GO" id="GO:0005802">
    <property type="term" value="C:trans-Golgi network"/>
    <property type="evidence" value="ECO:0007669"/>
    <property type="project" value="TreeGrafter"/>
</dbReference>
<feature type="binding site" evidence="17">
    <location>
        <position position="904"/>
    </location>
    <ligand>
        <name>Mg(2+)</name>
        <dbReference type="ChEBI" id="CHEBI:18420"/>
    </ligand>
</feature>
<feature type="transmembrane region" description="Helical" evidence="18">
    <location>
        <begin position="987"/>
        <end position="1009"/>
    </location>
</feature>
<feature type="transmembrane region" description="Helical" evidence="18">
    <location>
        <begin position="326"/>
        <end position="348"/>
    </location>
</feature>
<proteinExistence type="inferred from homology"/>